<gene>
    <name evidence="2" type="ORF">M413DRAFT_444349</name>
</gene>
<protein>
    <submittedName>
        <fullName evidence="2">Uncharacterized protein</fullName>
    </submittedName>
</protein>
<dbReference type="AlphaFoldDB" id="A0A0C3C1D5"/>
<dbReference type="OrthoDB" id="2875167at2759"/>
<dbReference type="Proteomes" id="UP000053424">
    <property type="component" value="Unassembled WGS sequence"/>
</dbReference>
<keyword evidence="3" id="KW-1185">Reference proteome</keyword>
<reference evidence="3" key="2">
    <citation type="submission" date="2015-01" db="EMBL/GenBank/DDBJ databases">
        <title>Evolutionary Origins and Diversification of the Mycorrhizal Mutualists.</title>
        <authorList>
            <consortium name="DOE Joint Genome Institute"/>
            <consortium name="Mycorrhizal Genomics Consortium"/>
            <person name="Kohler A."/>
            <person name="Kuo A."/>
            <person name="Nagy L.G."/>
            <person name="Floudas D."/>
            <person name="Copeland A."/>
            <person name="Barry K.W."/>
            <person name="Cichocki N."/>
            <person name="Veneault-Fourrey C."/>
            <person name="LaButti K."/>
            <person name="Lindquist E.A."/>
            <person name="Lipzen A."/>
            <person name="Lundell T."/>
            <person name="Morin E."/>
            <person name="Murat C."/>
            <person name="Riley R."/>
            <person name="Ohm R."/>
            <person name="Sun H."/>
            <person name="Tunlid A."/>
            <person name="Henrissat B."/>
            <person name="Grigoriev I.V."/>
            <person name="Hibbett D.S."/>
            <person name="Martin F."/>
        </authorList>
    </citation>
    <scope>NUCLEOTIDE SEQUENCE [LARGE SCALE GENOMIC DNA]</scope>
    <source>
        <strain evidence="3">h7</strain>
    </source>
</reference>
<reference evidence="2 3" key="1">
    <citation type="submission" date="2014-04" db="EMBL/GenBank/DDBJ databases">
        <authorList>
            <consortium name="DOE Joint Genome Institute"/>
            <person name="Kuo A."/>
            <person name="Gay G."/>
            <person name="Dore J."/>
            <person name="Kohler A."/>
            <person name="Nagy L.G."/>
            <person name="Floudas D."/>
            <person name="Copeland A."/>
            <person name="Barry K.W."/>
            <person name="Cichocki N."/>
            <person name="Veneault-Fourrey C."/>
            <person name="LaButti K."/>
            <person name="Lindquist E.A."/>
            <person name="Lipzen A."/>
            <person name="Lundell T."/>
            <person name="Morin E."/>
            <person name="Murat C."/>
            <person name="Sun H."/>
            <person name="Tunlid A."/>
            <person name="Henrissat B."/>
            <person name="Grigoriev I.V."/>
            <person name="Hibbett D.S."/>
            <person name="Martin F."/>
            <person name="Nordberg H.P."/>
            <person name="Cantor M.N."/>
            <person name="Hua S.X."/>
        </authorList>
    </citation>
    <scope>NUCLEOTIDE SEQUENCE [LARGE SCALE GENOMIC DNA]</scope>
    <source>
        <strain evidence="3">h7</strain>
    </source>
</reference>
<feature type="chain" id="PRO_5002162192" evidence="1">
    <location>
        <begin position="21"/>
        <end position="107"/>
    </location>
</feature>
<dbReference type="HOGENOM" id="CLU_138695_1_0_1"/>
<sequence>MQLTHSLLLLVAATVTSTFARDCKPGYNYCGHNLLGIGKYLDQMAQEAADNNRDSGNAMVQYLYKCVDEGDRAGPGVIEFIEDCSHGDGWHCSDNGSGSNDSCEPGS</sequence>
<accession>A0A0C3C1D5</accession>
<organism evidence="2 3">
    <name type="scientific">Hebeloma cylindrosporum</name>
    <dbReference type="NCBI Taxonomy" id="76867"/>
    <lineage>
        <taxon>Eukaryota</taxon>
        <taxon>Fungi</taxon>
        <taxon>Dikarya</taxon>
        <taxon>Basidiomycota</taxon>
        <taxon>Agaricomycotina</taxon>
        <taxon>Agaricomycetes</taxon>
        <taxon>Agaricomycetidae</taxon>
        <taxon>Agaricales</taxon>
        <taxon>Agaricineae</taxon>
        <taxon>Hymenogastraceae</taxon>
        <taxon>Hebeloma</taxon>
    </lineage>
</organism>
<dbReference type="EMBL" id="KN831777">
    <property type="protein sequence ID" value="KIM42675.1"/>
    <property type="molecule type" value="Genomic_DNA"/>
</dbReference>
<evidence type="ECO:0000313" key="3">
    <source>
        <dbReference type="Proteomes" id="UP000053424"/>
    </source>
</evidence>
<evidence type="ECO:0000256" key="1">
    <source>
        <dbReference type="SAM" id="SignalP"/>
    </source>
</evidence>
<name>A0A0C3C1D5_HEBCY</name>
<evidence type="ECO:0000313" key="2">
    <source>
        <dbReference type="EMBL" id="KIM42675.1"/>
    </source>
</evidence>
<proteinExistence type="predicted"/>
<keyword evidence="1" id="KW-0732">Signal</keyword>
<feature type="signal peptide" evidence="1">
    <location>
        <begin position="1"/>
        <end position="20"/>
    </location>
</feature>